<proteinExistence type="predicted"/>
<dbReference type="SUPFAM" id="SSF56176">
    <property type="entry name" value="FAD-binding/transporter-associated domain-like"/>
    <property type="match status" value="1"/>
</dbReference>
<sequence length="64" mass="7445">MPQNSFHKAVNVPDVVVFPSSQDEVQKIVMTCNKYKFQLYHMVGLPRLRVTHWHLMAVFALTCL</sequence>
<dbReference type="EMBL" id="GBRH01203481">
    <property type="protein sequence ID" value="JAD94414.1"/>
    <property type="molecule type" value="Transcribed_RNA"/>
</dbReference>
<organism evidence="1">
    <name type="scientific">Arundo donax</name>
    <name type="common">Giant reed</name>
    <name type="synonym">Donax arundinaceus</name>
    <dbReference type="NCBI Taxonomy" id="35708"/>
    <lineage>
        <taxon>Eukaryota</taxon>
        <taxon>Viridiplantae</taxon>
        <taxon>Streptophyta</taxon>
        <taxon>Embryophyta</taxon>
        <taxon>Tracheophyta</taxon>
        <taxon>Spermatophyta</taxon>
        <taxon>Magnoliopsida</taxon>
        <taxon>Liliopsida</taxon>
        <taxon>Poales</taxon>
        <taxon>Poaceae</taxon>
        <taxon>PACMAD clade</taxon>
        <taxon>Arundinoideae</taxon>
        <taxon>Arundineae</taxon>
        <taxon>Arundo</taxon>
    </lineage>
</organism>
<dbReference type="GO" id="GO:0016491">
    <property type="term" value="F:oxidoreductase activity"/>
    <property type="evidence" value="ECO:0007669"/>
    <property type="project" value="UniProtKB-ARBA"/>
</dbReference>
<dbReference type="InterPro" id="IPR036318">
    <property type="entry name" value="FAD-bd_PCMH-like_sf"/>
</dbReference>
<dbReference type="GO" id="GO:0050660">
    <property type="term" value="F:flavin adenine dinucleotide binding"/>
    <property type="evidence" value="ECO:0007669"/>
    <property type="project" value="InterPro"/>
</dbReference>
<reference evidence="1" key="1">
    <citation type="submission" date="2014-09" db="EMBL/GenBank/DDBJ databases">
        <authorList>
            <person name="Magalhaes I.L.F."/>
            <person name="Oliveira U."/>
            <person name="Santos F.R."/>
            <person name="Vidigal T.H.D.A."/>
            <person name="Brescovit A.D."/>
            <person name="Santos A.J."/>
        </authorList>
    </citation>
    <scope>NUCLEOTIDE SEQUENCE</scope>
    <source>
        <tissue evidence="1">Shoot tissue taken approximately 20 cm above the soil surface</tissue>
    </source>
</reference>
<evidence type="ECO:0000313" key="1">
    <source>
        <dbReference type="EMBL" id="JAD94414.1"/>
    </source>
</evidence>
<name>A0A0A9E0R3_ARUDO</name>
<dbReference type="AlphaFoldDB" id="A0A0A9E0R3"/>
<dbReference type="Gene3D" id="3.30.43.10">
    <property type="entry name" value="Uridine Diphospho-n-acetylenolpyruvylglucosamine Reductase, domain 2"/>
    <property type="match status" value="1"/>
</dbReference>
<dbReference type="InterPro" id="IPR016167">
    <property type="entry name" value="FAD-bd_PCMH_sub1"/>
</dbReference>
<accession>A0A0A9E0R3</accession>
<reference evidence="1" key="2">
    <citation type="journal article" date="2015" name="Data Brief">
        <title>Shoot transcriptome of the giant reed, Arundo donax.</title>
        <authorList>
            <person name="Barrero R.A."/>
            <person name="Guerrero F.D."/>
            <person name="Moolhuijzen P."/>
            <person name="Goolsby J.A."/>
            <person name="Tidwell J."/>
            <person name="Bellgard S.E."/>
            <person name="Bellgard M.I."/>
        </authorList>
    </citation>
    <scope>NUCLEOTIDE SEQUENCE</scope>
    <source>
        <tissue evidence="1">Shoot tissue taken approximately 20 cm above the soil surface</tissue>
    </source>
</reference>
<protein>
    <submittedName>
        <fullName evidence="1">Uncharacterized protein</fullName>
    </submittedName>
</protein>